<reference evidence="1" key="1">
    <citation type="submission" date="2019-10" db="EMBL/GenBank/DDBJ databases">
        <authorList>
            <consortium name="DOE Joint Genome Institute"/>
            <person name="Kuo A."/>
            <person name="Miyauchi S."/>
            <person name="Kiss E."/>
            <person name="Drula E."/>
            <person name="Kohler A."/>
            <person name="Sanchez-Garcia M."/>
            <person name="Andreopoulos B."/>
            <person name="Barry K.W."/>
            <person name="Bonito G."/>
            <person name="Buee M."/>
            <person name="Carver A."/>
            <person name="Chen C."/>
            <person name="Cichocki N."/>
            <person name="Clum A."/>
            <person name="Culley D."/>
            <person name="Crous P.W."/>
            <person name="Fauchery L."/>
            <person name="Girlanda M."/>
            <person name="Hayes R."/>
            <person name="Keri Z."/>
            <person name="Labutti K."/>
            <person name="Lipzen A."/>
            <person name="Lombard V."/>
            <person name="Magnuson J."/>
            <person name="Maillard F."/>
            <person name="Morin E."/>
            <person name="Murat C."/>
            <person name="Nolan M."/>
            <person name="Ohm R."/>
            <person name="Pangilinan J."/>
            <person name="Pereira M."/>
            <person name="Perotto S."/>
            <person name="Peter M."/>
            <person name="Riley R."/>
            <person name="Sitrit Y."/>
            <person name="Stielow B."/>
            <person name="Szollosi G."/>
            <person name="Zifcakova L."/>
            <person name="Stursova M."/>
            <person name="Spatafora J.W."/>
            <person name="Tedersoo L."/>
            <person name="Vaario L.-M."/>
            <person name="Yamada A."/>
            <person name="Yan M."/>
            <person name="Wang P."/>
            <person name="Xu J."/>
            <person name="Bruns T."/>
            <person name="Baldrian P."/>
            <person name="Vilgalys R."/>
            <person name="Henrissat B."/>
            <person name="Grigoriev I.V."/>
            <person name="Hibbett D."/>
            <person name="Nagy L.G."/>
            <person name="Martin F.M."/>
        </authorList>
    </citation>
    <scope>NUCLEOTIDE SEQUENCE</scope>
    <source>
        <strain evidence="1">P2</strain>
    </source>
</reference>
<gene>
    <name evidence="1" type="ORF">BDM02DRAFT_3153454</name>
</gene>
<comment type="caution">
    <text evidence="1">The sequence shown here is derived from an EMBL/GenBank/DDBJ whole genome shotgun (WGS) entry which is preliminary data.</text>
</comment>
<protein>
    <submittedName>
        <fullName evidence="1">HAD IIID h</fullName>
    </submittedName>
</protein>
<sequence length="350" mass="39988">MSLLSQPSSDVIPAVTPDEEPEEKEKWIHLVFTWSGKSFTLDIAESDRVFDLKVALRELTTVPEERQKILGLVKGKLPPDQERIGDLNLINGKKFSLVGTPQGHEIKDPNELLNLPDVVNDFDVDLAIDPVAAAAYINDQRNLRKIREHTAKLQLNIINPPRPGKRLLVLDIDYTILDTKPLTSGALPPAECARPGLHEFLEMVYPYYDICIWSQTSWIWLEAKLVELGMVGSDKNYKVVLDKTSMFTVFSMKDGKQYTHSVKPLQIIWNHLKQYAKNTIHVDDLSRNFALNPRSGLKIHAFKEAHTVEAQSDRELYKVGRYMTFIATTAEDFNLLNHHEWKRVVRSLPQ</sequence>
<evidence type="ECO:0000313" key="2">
    <source>
        <dbReference type="Proteomes" id="UP000886501"/>
    </source>
</evidence>
<organism evidence="1 2">
    <name type="scientific">Thelephora ganbajun</name>
    <name type="common">Ganba fungus</name>
    <dbReference type="NCBI Taxonomy" id="370292"/>
    <lineage>
        <taxon>Eukaryota</taxon>
        <taxon>Fungi</taxon>
        <taxon>Dikarya</taxon>
        <taxon>Basidiomycota</taxon>
        <taxon>Agaricomycotina</taxon>
        <taxon>Agaricomycetes</taxon>
        <taxon>Thelephorales</taxon>
        <taxon>Thelephoraceae</taxon>
        <taxon>Thelephora</taxon>
    </lineage>
</organism>
<proteinExistence type="predicted"/>
<evidence type="ECO:0000313" key="1">
    <source>
        <dbReference type="EMBL" id="KAF9652911.1"/>
    </source>
</evidence>
<keyword evidence="2" id="KW-1185">Reference proteome</keyword>
<reference evidence="1" key="2">
    <citation type="journal article" date="2020" name="Nat. Commun.">
        <title>Large-scale genome sequencing of mycorrhizal fungi provides insights into the early evolution of symbiotic traits.</title>
        <authorList>
            <person name="Miyauchi S."/>
            <person name="Kiss E."/>
            <person name="Kuo A."/>
            <person name="Drula E."/>
            <person name="Kohler A."/>
            <person name="Sanchez-Garcia M."/>
            <person name="Morin E."/>
            <person name="Andreopoulos B."/>
            <person name="Barry K.W."/>
            <person name="Bonito G."/>
            <person name="Buee M."/>
            <person name="Carver A."/>
            <person name="Chen C."/>
            <person name="Cichocki N."/>
            <person name="Clum A."/>
            <person name="Culley D."/>
            <person name="Crous P.W."/>
            <person name="Fauchery L."/>
            <person name="Girlanda M."/>
            <person name="Hayes R.D."/>
            <person name="Keri Z."/>
            <person name="LaButti K."/>
            <person name="Lipzen A."/>
            <person name="Lombard V."/>
            <person name="Magnuson J."/>
            <person name="Maillard F."/>
            <person name="Murat C."/>
            <person name="Nolan M."/>
            <person name="Ohm R.A."/>
            <person name="Pangilinan J."/>
            <person name="Pereira M.F."/>
            <person name="Perotto S."/>
            <person name="Peter M."/>
            <person name="Pfister S."/>
            <person name="Riley R."/>
            <person name="Sitrit Y."/>
            <person name="Stielow J.B."/>
            <person name="Szollosi G."/>
            <person name="Zifcakova L."/>
            <person name="Stursova M."/>
            <person name="Spatafora J.W."/>
            <person name="Tedersoo L."/>
            <person name="Vaario L.M."/>
            <person name="Yamada A."/>
            <person name="Yan M."/>
            <person name="Wang P."/>
            <person name="Xu J."/>
            <person name="Bruns T."/>
            <person name="Baldrian P."/>
            <person name="Vilgalys R."/>
            <person name="Dunand C."/>
            <person name="Henrissat B."/>
            <person name="Grigoriev I.V."/>
            <person name="Hibbett D."/>
            <person name="Nagy L.G."/>
            <person name="Martin F.M."/>
        </authorList>
    </citation>
    <scope>NUCLEOTIDE SEQUENCE</scope>
    <source>
        <strain evidence="1">P2</strain>
    </source>
</reference>
<accession>A0ACB6ZTD3</accession>
<name>A0ACB6ZTD3_THEGA</name>
<dbReference type="EMBL" id="MU117966">
    <property type="protein sequence ID" value="KAF9652911.1"/>
    <property type="molecule type" value="Genomic_DNA"/>
</dbReference>
<dbReference type="Proteomes" id="UP000886501">
    <property type="component" value="Unassembled WGS sequence"/>
</dbReference>